<keyword evidence="3" id="KW-1185">Reference proteome</keyword>
<proteinExistence type="predicted"/>
<dbReference type="GO" id="GO:0008168">
    <property type="term" value="F:methyltransferase activity"/>
    <property type="evidence" value="ECO:0007669"/>
    <property type="project" value="UniProtKB-KW"/>
</dbReference>
<evidence type="ECO:0000259" key="1">
    <source>
        <dbReference type="Pfam" id="PF13649"/>
    </source>
</evidence>
<dbReference type="PANTHER" id="PTHR43591">
    <property type="entry name" value="METHYLTRANSFERASE"/>
    <property type="match status" value="1"/>
</dbReference>
<protein>
    <submittedName>
        <fullName evidence="2">Class I SAM-dependent methyltransferase</fullName>
    </submittedName>
</protein>
<keyword evidence="2" id="KW-0489">Methyltransferase</keyword>
<dbReference type="EMBL" id="CP086322">
    <property type="protein sequence ID" value="UQA97329.1"/>
    <property type="molecule type" value="Genomic_DNA"/>
</dbReference>
<dbReference type="SUPFAM" id="SSF53335">
    <property type="entry name" value="S-adenosyl-L-methionine-dependent methyltransferases"/>
    <property type="match status" value="1"/>
</dbReference>
<keyword evidence="2" id="KW-0808">Transferase</keyword>
<dbReference type="Proteomes" id="UP000830115">
    <property type="component" value="Chromosome"/>
</dbReference>
<dbReference type="CDD" id="cd02440">
    <property type="entry name" value="AdoMet_MTases"/>
    <property type="match status" value="1"/>
</dbReference>
<name>A0ABY4MHP5_9ACTN</name>
<accession>A0ABY4MHP5</accession>
<dbReference type="PANTHER" id="PTHR43591:SF110">
    <property type="entry name" value="RHODANESE DOMAIN-CONTAINING PROTEIN"/>
    <property type="match status" value="1"/>
</dbReference>
<evidence type="ECO:0000313" key="2">
    <source>
        <dbReference type="EMBL" id="UQA97329.1"/>
    </source>
</evidence>
<dbReference type="RefSeq" id="WP_248868255.1">
    <property type="nucleotide sequence ID" value="NZ_CP086322.1"/>
</dbReference>
<dbReference type="GO" id="GO:0032259">
    <property type="term" value="P:methylation"/>
    <property type="evidence" value="ECO:0007669"/>
    <property type="project" value="UniProtKB-KW"/>
</dbReference>
<organism evidence="2 3">
    <name type="scientific">Streptomyces halobius</name>
    <dbReference type="NCBI Taxonomy" id="2879846"/>
    <lineage>
        <taxon>Bacteria</taxon>
        <taxon>Bacillati</taxon>
        <taxon>Actinomycetota</taxon>
        <taxon>Actinomycetes</taxon>
        <taxon>Kitasatosporales</taxon>
        <taxon>Streptomycetaceae</taxon>
        <taxon>Streptomyces</taxon>
    </lineage>
</organism>
<dbReference type="InterPro" id="IPR041698">
    <property type="entry name" value="Methyltransf_25"/>
</dbReference>
<dbReference type="Pfam" id="PF13649">
    <property type="entry name" value="Methyltransf_25"/>
    <property type="match status" value="1"/>
</dbReference>
<dbReference type="Gene3D" id="3.40.50.150">
    <property type="entry name" value="Vaccinia Virus protein VP39"/>
    <property type="match status" value="1"/>
</dbReference>
<dbReference type="Gene3D" id="2.20.130.10">
    <property type="entry name" value="CAC2371-like domains"/>
    <property type="match status" value="1"/>
</dbReference>
<gene>
    <name evidence="2" type="ORF">K9S39_40610</name>
</gene>
<feature type="domain" description="Methyltransferase" evidence="1">
    <location>
        <begin position="43"/>
        <end position="133"/>
    </location>
</feature>
<dbReference type="InterPro" id="IPR029063">
    <property type="entry name" value="SAM-dependent_MTases_sf"/>
</dbReference>
<sequence length="239" mass="26192">MYGAELAEIYELIHRGRGKDYLQEAAAVERQVRKRRPDAATLLDVACGTGAHLRCFDELFDEVAGLELSEPMARFAHAALPRVPVHVGDMRDFDLGRTYDVITCMFGSIGYLLTESALVDALRRCARHLTPGGVLAVDPWWFPETYRHGHVAGSTVTVGERTVSRVSHSVREGAASRMHVHYLVADGASGVRHFHETHLIGLFSQKQYEAAFTAAGFGVDYLPVEPAGRGLFVGVRSAG</sequence>
<reference evidence="2" key="1">
    <citation type="submission" date="2021-10" db="EMBL/GenBank/DDBJ databases">
        <title>Streptomyces nigrumlapis sp.nov.,an antimicrobial producing actinobacterium isolated from Black Gobi rocks.</title>
        <authorList>
            <person name="Wen Y."/>
            <person name="Zhang W."/>
            <person name="Liu X.G."/>
        </authorList>
    </citation>
    <scope>NUCLEOTIDE SEQUENCE</scope>
    <source>
        <strain evidence="2">ST13-2-2</strain>
    </source>
</reference>
<evidence type="ECO:0000313" key="3">
    <source>
        <dbReference type="Proteomes" id="UP000830115"/>
    </source>
</evidence>